<feature type="region of interest" description="Disordered" evidence="1">
    <location>
        <begin position="1"/>
        <end position="20"/>
    </location>
</feature>
<dbReference type="AlphaFoldDB" id="W4G3Z8"/>
<dbReference type="GeneID" id="20813310"/>
<proteinExistence type="predicted"/>
<feature type="region of interest" description="Disordered" evidence="1">
    <location>
        <begin position="89"/>
        <end position="124"/>
    </location>
</feature>
<accession>W4G3Z8</accession>
<protein>
    <submittedName>
        <fullName evidence="2">Uncharacterized protein</fullName>
    </submittedName>
</protein>
<evidence type="ECO:0000313" key="2">
    <source>
        <dbReference type="EMBL" id="ETV74006.1"/>
    </source>
</evidence>
<organism evidence="2">
    <name type="scientific">Aphanomyces astaci</name>
    <name type="common">Crayfish plague agent</name>
    <dbReference type="NCBI Taxonomy" id="112090"/>
    <lineage>
        <taxon>Eukaryota</taxon>
        <taxon>Sar</taxon>
        <taxon>Stramenopiles</taxon>
        <taxon>Oomycota</taxon>
        <taxon>Saprolegniomycetes</taxon>
        <taxon>Saprolegniales</taxon>
        <taxon>Verrucalvaceae</taxon>
        <taxon>Aphanomyces</taxon>
    </lineage>
</organism>
<evidence type="ECO:0000256" key="1">
    <source>
        <dbReference type="SAM" id="MobiDB-lite"/>
    </source>
</evidence>
<sequence>MFRAFTTMFQTPSAERQPSSSTTAKAVAVIKARLRQLPDCIVFSHVYPPVTPPSRYHTRPEYVSGKRVPLTRDAATKWKKKHTFMSPISEWPEVHHLTQRRRRRRSGDSQKSCSSTSSSSPSSYVHFDVWQPEPSIAAAMY</sequence>
<dbReference type="EMBL" id="KI913146">
    <property type="protein sequence ID" value="ETV74006.1"/>
    <property type="molecule type" value="Genomic_DNA"/>
</dbReference>
<feature type="compositionally biased region" description="Low complexity" evidence="1">
    <location>
        <begin position="109"/>
        <end position="123"/>
    </location>
</feature>
<reference evidence="2" key="1">
    <citation type="submission" date="2013-12" db="EMBL/GenBank/DDBJ databases">
        <title>The Genome Sequence of Aphanomyces astaci APO3.</title>
        <authorList>
            <consortium name="The Broad Institute Genomics Platform"/>
            <person name="Russ C."/>
            <person name="Tyler B."/>
            <person name="van West P."/>
            <person name="Dieguez-Uribeondo J."/>
            <person name="Young S.K."/>
            <person name="Zeng Q."/>
            <person name="Gargeya S."/>
            <person name="Fitzgerald M."/>
            <person name="Abouelleil A."/>
            <person name="Alvarado L."/>
            <person name="Chapman S.B."/>
            <person name="Gainer-Dewar J."/>
            <person name="Goldberg J."/>
            <person name="Griggs A."/>
            <person name="Gujja S."/>
            <person name="Hansen M."/>
            <person name="Howarth C."/>
            <person name="Imamovic A."/>
            <person name="Ireland A."/>
            <person name="Larimer J."/>
            <person name="McCowan C."/>
            <person name="Murphy C."/>
            <person name="Pearson M."/>
            <person name="Poon T.W."/>
            <person name="Priest M."/>
            <person name="Roberts A."/>
            <person name="Saif S."/>
            <person name="Shea T."/>
            <person name="Sykes S."/>
            <person name="Wortman J."/>
            <person name="Nusbaum C."/>
            <person name="Birren B."/>
        </authorList>
    </citation>
    <scope>NUCLEOTIDE SEQUENCE [LARGE SCALE GENOMIC DNA]</scope>
    <source>
        <strain evidence="2">APO3</strain>
    </source>
</reference>
<feature type="compositionally biased region" description="Polar residues" evidence="1">
    <location>
        <begin position="7"/>
        <end position="20"/>
    </location>
</feature>
<dbReference type="RefSeq" id="XP_009836519.1">
    <property type="nucleotide sequence ID" value="XM_009838217.1"/>
</dbReference>
<dbReference type="VEuPathDB" id="FungiDB:H257_11314"/>
<dbReference type="OrthoDB" id="10452552at2759"/>
<name>W4G3Z8_APHAT</name>
<gene>
    <name evidence="2" type="ORF">H257_11314</name>
</gene>